<dbReference type="Pfam" id="PF13625">
    <property type="entry name" value="Helicase_C_3"/>
    <property type="match status" value="1"/>
</dbReference>
<evidence type="ECO:0000313" key="17">
    <source>
        <dbReference type="EMBL" id="ABW98142.1"/>
    </source>
</evidence>
<dbReference type="RefSeq" id="XP_001712467.1">
    <property type="nucleotide sequence ID" value="XM_001712415.1"/>
</dbReference>
<evidence type="ECO:0000256" key="2">
    <source>
        <dbReference type="ARBA" id="ARBA00006637"/>
    </source>
</evidence>
<dbReference type="GO" id="GO:0000112">
    <property type="term" value="C:nucleotide-excision repair factor 3 complex"/>
    <property type="evidence" value="ECO:0007669"/>
    <property type="project" value="TreeGrafter"/>
</dbReference>
<sequence>MIINKKPLWVFPDGFIMFETFSNPIEEVEDFLITISEPVSRTKLIHEYVLTPYALYAAVTSGMNGSDVIKILRKLSKNLLPKTIFRMISICTQFFGKIHLVLFKNNYFIYAPNYEIIKTLLNDEKFKKFSLYIVIHPKKIINLFSKEFKFNYQEKFLDLKFLNEKIKLGFDQKNLFSKHLIFSTNPNICKIEDIKKRSMELDCPLLEEYDFLNDFFIPSIKIDLNPTTTIRRYQEKAISKMFNRGRARSGVIVLPCGAGKTIVGITSVTMIKKTALIVCNSTVSVEQWRRQFIKWSNINPKKIKSFIAGQYSNLENGTSDIIVTTYSMISFGGQRAKLSASLLNEIKSREWGIVILDEVHIVPANVFRKVLGIIRTHCKLGLTATLLREDRKVGDIGFLIGPKLYEANWLDLEQIGFLAMACCAEICCSMPPDFFEHYLCESNSTRQILCALNPNKARICDFLIRYHESRGDRILVFSDNVFALRSYATKMLKAFIYGATGSLERIRILKNFQKHEGQTLFISRIGDTSIDLPEANVILQISSHYGSRRQEAQRLGRILRPKSKSRKAFFYSLVTSNTEEMFYANKRQQFLVGQGYDFKTILNFSGINKIPNLIFETEKEKKLLLKQVLSNQKNLKIF</sequence>
<organism evidence="17 18">
    <name type="scientific">Hemiselmis andersenii</name>
    <name type="common">Cryptophyte alga</name>
    <dbReference type="NCBI Taxonomy" id="464988"/>
    <lineage>
        <taxon>Eukaryota</taxon>
        <taxon>Cryptophyceae</taxon>
        <taxon>Cryptomonadales</taxon>
        <taxon>Hemiselmidaceae</taxon>
        <taxon>Hemiselmis</taxon>
    </lineage>
</organism>
<dbReference type="InterPro" id="IPR014001">
    <property type="entry name" value="Helicase_ATP-bd"/>
</dbReference>
<gene>
    <name evidence="17" type="ORF">HAN_2g324</name>
</gene>
<reference evidence="17 18" key="1">
    <citation type="journal article" date="2007" name="Proc. Natl. Acad. Sci. U.S.A.">
        <title>Nucleomorph genome of Hemiselmis andersenii reveals complete intron loss and compaction as a driver of protein structure and function.</title>
        <authorList>
            <person name="Lane C.E."/>
            <person name="van den Heuvel K."/>
            <person name="Kozera C."/>
            <person name="Curtis B.A."/>
            <person name="Parsons B.J."/>
            <person name="Bowman S."/>
            <person name="Archibald J.M."/>
        </authorList>
    </citation>
    <scope>NUCLEOTIDE SEQUENCE [LARGE SCALE GENOMIC DNA]</scope>
    <source>
        <strain evidence="17 18">CCMP644</strain>
    </source>
</reference>
<name>A9BKY7_HEMAN</name>
<dbReference type="GO" id="GO:0005524">
    <property type="term" value="F:ATP binding"/>
    <property type="evidence" value="ECO:0007669"/>
    <property type="project" value="UniProtKB-KW"/>
</dbReference>
<comment type="catalytic activity">
    <reaction evidence="12">
        <text>Couples ATP hydrolysis with the unwinding of duplex DNA by translocating in the 3'-5' direction.</text>
        <dbReference type="EC" id="5.6.2.4"/>
    </reaction>
</comment>
<keyword evidence="3" id="KW-0547">Nucleotide-binding</keyword>
<dbReference type="FunFam" id="3.40.50.300:FF:000077">
    <property type="entry name" value="Probable DNA repair helicase RAD25"/>
    <property type="match status" value="1"/>
</dbReference>
<evidence type="ECO:0000256" key="4">
    <source>
        <dbReference type="ARBA" id="ARBA00022763"/>
    </source>
</evidence>
<dbReference type="InterPro" id="IPR050615">
    <property type="entry name" value="ATP-dep_DNA_Helicase"/>
</dbReference>
<evidence type="ECO:0000256" key="3">
    <source>
        <dbReference type="ARBA" id="ARBA00022741"/>
    </source>
</evidence>
<evidence type="ECO:0000259" key="15">
    <source>
        <dbReference type="PROSITE" id="PS51192"/>
    </source>
</evidence>
<feature type="domain" description="Helicase C-terminal" evidence="16">
    <location>
        <begin position="458"/>
        <end position="606"/>
    </location>
</feature>
<keyword evidence="5" id="KW-0378">Hydrolase</keyword>
<keyword evidence="7" id="KW-0067">ATP-binding</keyword>
<keyword evidence="11" id="KW-0539">Nucleus</keyword>
<dbReference type="InterPro" id="IPR027417">
    <property type="entry name" value="P-loop_NTPase"/>
</dbReference>
<dbReference type="GO" id="GO:0043138">
    <property type="term" value="F:3'-5' DNA helicase activity"/>
    <property type="evidence" value="ECO:0007669"/>
    <property type="project" value="UniProtKB-EC"/>
</dbReference>
<feature type="domain" description="Helicase ATP-binding" evidence="15">
    <location>
        <begin position="241"/>
        <end position="404"/>
    </location>
</feature>
<dbReference type="PANTHER" id="PTHR11274">
    <property type="entry name" value="RAD25/XP-B DNA REPAIR HELICASE"/>
    <property type="match status" value="1"/>
</dbReference>
<dbReference type="GO" id="GO:0005675">
    <property type="term" value="C:transcription factor TFIIH holo complex"/>
    <property type="evidence" value="ECO:0007669"/>
    <property type="project" value="TreeGrafter"/>
</dbReference>
<dbReference type="GO" id="GO:0003677">
    <property type="term" value="F:DNA binding"/>
    <property type="evidence" value="ECO:0007669"/>
    <property type="project" value="UniProtKB-KW"/>
</dbReference>
<evidence type="ECO:0000256" key="11">
    <source>
        <dbReference type="ARBA" id="ARBA00023242"/>
    </source>
</evidence>
<proteinExistence type="inferred from homology"/>
<dbReference type="NCBIfam" id="TIGR00603">
    <property type="entry name" value="rad25"/>
    <property type="match status" value="1"/>
</dbReference>
<accession>A9BKY7</accession>
<evidence type="ECO:0000256" key="9">
    <source>
        <dbReference type="ARBA" id="ARBA00023204"/>
    </source>
</evidence>
<protein>
    <recommendedName>
        <fullName evidence="13">DNA 3'-5' helicase</fullName>
        <ecNumber evidence="13">5.6.2.4</ecNumber>
    </recommendedName>
</protein>
<dbReference type="PROSITE" id="PS51194">
    <property type="entry name" value="HELICASE_CTER"/>
    <property type="match status" value="1"/>
</dbReference>
<evidence type="ECO:0000256" key="12">
    <source>
        <dbReference type="ARBA" id="ARBA00034617"/>
    </source>
</evidence>
<evidence type="ECO:0000256" key="7">
    <source>
        <dbReference type="ARBA" id="ARBA00022840"/>
    </source>
</evidence>
<dbReference type="GeneID" id="5739678"/>
<keyword evidence="6" id="KW-0347">Helicase</keyword>
<dbReference type="GO" id="GO:0016787">
    <property type="term" value="F:hydrolase activity"/>
    <property type="evidence" value="ECO:0007669"/>
    <property type="project" value="UniProtKB-KW"/>
</dbReference>
<dbReference type="GO" id="GO:0006289">
    <property type="term" value="P:nucleotide-excision repair"/>
    <property type="evidence" value="ECO:0007669"/>
    <property type="project" value="InterPro"/>
</dbReference>
<dbReference type="CDD" id="cd18029">
    <property type="entry name" value="DEXHc_XPB"/>
    <property type="match status" value="1"/>
</dbReference>
<evidence type="ECO:0000256" key="5">
    <source>
        <dbReference type="ARBA" id="ARBA00022801"/>
    </source>
</evidence>
<dbReference type="InterPro" id="IPR001650">
    <property type="entry name" value="Helicase_C-like"/>
</dbReference>
<evidence type="ECO:0000259" key="16">
    <source>
        <dbReference type="PROSITE" id="PS51194"/>
    </source>
</evidence>
<evidence type="ECO:0000256" key="14">
    <source>
        <dbReference type="ARBA" id="ARBA00048988"/>
    </source>
</evidence>
<keyword evidence="10" id="KW-0413">Isomerase</keyword>
<evidence type="ECO:0000256" key="8">
    <source>
        <dbReference type="ARBA" id="ARBA00023125"/>
    </source>
</evidence>
<dbReference type="PROSITE" id="PS51192">
    <property type="entry name" value="HELICASE_ATP_BIND_1"/>
    <property type="match status" value="1"/>
</dbReference>
<dbReference type="AlphaFoldDB" id="A9BKY7"/>
<dbReference type="InterPro" id="IPR032830">
    <property type="entry name" value="XPB/Ssl2_N"/>
</dbReference>
<evidence type="ECO:0000256" key="13">
    <source>
        <dbReference type="ARBA" id="ARBA00034808"/>
    </source>
</evidence>
<dbReference type="Pfam" id="PF16203">
    <property type="entry name" value="ERCC3_RAD25_C"/>
    <property type="match status" value="1"/>
</dbReference>
<dbReference type="SUPFAM" id="SSF52540">
    <property type="entry name" value="P-loop containing nucleoside triphosphate hydrolases"/>
    <property type="match status" value="2"/>
</dbReference>
<comment type="similarity">
    <text evidence="2">Belongs to the helicase family. RAD25/XPB subfamily.</text>
</comment>
<dbReference type="InterPro" id="IPR032438">
    <property type="entry name" value="ERCC3_RAD25_C"/>
</dbReference>
<dbReference type="Gene3D" id="3.40.50.300">
    <property type="entry name" value="P-loop containing nucleotide triphosphate hydrolases"/>
    <property type="match status" value="2"/>
</dbReference>
<dbReference type="InterPro" id="IPR006935">
    <property type="entry name" value="Helicase/UvrB_N"/>
</dbReference>
<geneLocation type="nucleomorph" evidence="17"/>
<dbReference type="PRINTS" id="PR00851">
    <property type="entry name" value="XRODRMPGMNTB"/>
</dbReference>
<keyword evidence="17" id="KW-0542">Nucleomorph</keyword>
<evidence type="ECO:0000256" key="6">
    <source>
        <dbReference type="ARBA" id="ARBA00022806"/>
    </source>
</evidence>
<comment type="catalytic activity">
    <reaction evidence="14">
        <text>ATP + H2O = ADP + phosphate + H(+)</text>
        <dbReference type="Rhea" id="RHEA:13065"/>
        <dbReference type="ChEBI" id="CHEBI:15377"/>
        <dbReference type="ChEBI" id="CHEBI:15378"/>
        <dbReference type="ChEBI" id="CHEBI:30616"/>
        <dbReference type="ChEBI" id="CHEBI:43474"/>
        <dbReference type="ChEBI" id="CHEBI:456216"/>
        <dbReference type="EC" id="5.6.2.4"/>
    </reaction>
</comment>
<dbReference type="GO" id="GO:0006367">
    <property type="term" value="P:transcription initiation at RNA polymerase II promoter"/>
    <property type="evidence" value="ECO:0007669"/>
    <property type="project" value="InterPro"/>
</dbReference>
<evidence type="ECO:0000256" key="1">
    <source>
        <dbReference type="ARBA" id="ARBA00004123"/>
    </source>
</evidence>
<dbReference type="Proteomes" id="UP000243127">
    <property type="component" value="Nucleomorph 2"/>
</dbReference>
<dbReference type="InterPro" id="IPR001161">
    <property type="entry name" value="XPB/Ssl2"/>
</dbReference>
<keyword evidence="8" id="KW-0238">DNA-binding</keyword>
<dbReference type="PANTHER" id="PTHR11274:SF0">
    <property type="entry name" value="GENERAL TRANSCRIPTION AND DNA REPAIR FACTOR IIH HELICASE SUBUNIT XPB"/>
    <property type="match status" value="1"/>
</dbReference>
<dbReference type="GO" id="GO:0097550">
    <property type="term" value="C:transcription preinitiation complex"/>
    <property type="evidence" value="ECO:0007669"/>
    <property type="project" value="TreeGrafter"/>
</dbReference>
<dbReference type="EMBL" id="CP000882">
    <property type="protein sequence ID" value="ABW98142.1"/>
    <property type="molecule type" value="Genomic_DNA"/>
</dbReference>
<keyword evidence="4" id="KW-0227">DNA damage</keyword>
<comment type="subcellular location">
    <subcellularLocation>
        <location evidence="1">Nucleus</location>
    </subcellularLocation>
</comment>
<evidence type="ECO:0000313" key="18">
    <source>
        <dbReference type="Proteomes" id="UP000243127"/>
    </source>
</evidence>
<dbReference type="CDD" id="cd18789">
    <property type="entry name" value="SF2_C_XPB"/>
    <property type="match status" value="1"/>
</dbReference>
<dbReference type="EC" id="5.6.2.4" evidence="13"/>
<evidence type="ECO:0000256" key="10">
    <source>
        <dbReference type="ARBA" id="ARBA00023235"/>
    </source>
</evidence>
<dbReference type="SMART" id="SM00490">
    <property type="entry name" value="HELICc"/>
    <property type="match status" value="1"/>
</dbReference>
<keyword evidence="9" id="KW-0234">DNA repair</keyword>
<dbReference type="SMART" id="SM00487">
    <property type="entry name" value="DEXDc"/>
    <property type="match status" value="1"/>
</dbReference>
<dbReference type="Pfam" id="PF04851">
    <property type="entry name" value="ResIII"/>
    <property type="match status" value="1"/>
</dbReference>